<dbReference type="FunFam" id="3.40.50.300:FF:000145">
    <property type="entry name" value="probable ATP-dependent RNA helicase DHX40"/>
    <property type="match status" value="1"/>
</dbReference>
<dbReference type="InterPro" id="IPR011709">
    <property type="entry name" value="DEAD-box_helicase_OB_fold"/>
</dbReference>
<feature type="domain" description="Helicase ATP-binding" evidence="8">
    <location>
        <begin position="33"/>
        <end position="248"/>
    </location>
</feature>
<dbReference type="EMBL" id="FO082266">
    <property type="protein sequence ID" value="CCO19335.1"/>
    <property type="molecule type" value="Genomic_DNA"/>
</dbReference>
<feature type="compositionally biased region" description="Acidic residues" evidence="7">
    <location>
        <begin position="592"/>
        <end position="604"/>
    </location>
</feature>
<dbReference type="Gene3D" id="1.20.120.1080">
    <property type="match status" value="1"/>
</dbReference>
<dbReference type="Proteomes" id="UP000198341">
    <property type="component" value="Chromosome 13"/>
</dbReference>
<dbReference type="eggNOG" id="KOG0922">
    <property type="taxonomic scope" value="Eukaryota"/>
</dbReference>
<dbReference type="GO" id="GO:0005730">
    <property type="term" value="C:nucleolus"/>
    <property type="evidence" value="ECO:0007669"/>
    <property type="project" value="UniProtKB-ARBA"/>
</dbReference>
<evidence type="ECO:0000256" key="3">
    <source>
        <dbReference type="ARBA" id="ARBA00022801"/>
    </source>
</evidence>
<evidence type="ECO:0000256" key="7">
    <source>
        <dbReference type="SAM" id="MobiDB-lite"/>
    </source>
</evidence>
<dbReference type="RefSeq" id="XP_007509532.1">
    <property type="nucleotide sequence ID" value="XM_007509470.1"/>
</dbReference>
<protein>
    <recommendedName>
        <fullName evidence="1">RNA helicase</fullName>
        <ecNumber evidence="1">3.6.4.13</ecNumber>
    </recommendedName>
</protein>
<dbReference type="PROSITE" id="PS00690">
    <property type="entry name" value="DEAH_ATP_HELICASE"/>
    <property type="match status" value="1"/>
</dbReference>
<dbReference type="PANTHER" id="PTHR18934">
    <property type="entry name" value="ATP-DEPENDENT RNA HELICASE"/>
    <property type="match status" value="1"/>
</dbReference>
<keyword evidence="2" id="KW-0547">Nucleotide-binding</keyword>
<dbReference type="GO" id="GO:0045943">
    <property type="term" value="P:positive regulation of transcription by RNA polymerase I"/>
    <property type="evidence" value="ECO:0007669"/>
    <property type="project" value="TreeGrafter"/>
</dbReference>
<evidence type="ECO:0000256" key="6">
    <source>
        <dbReference type="ARBA" id="ARBA00047984"/>
    </source>
</evidence>
<dbReference type="InterPro" id="IPR011545">
    <property type="entry name" value="DEAD/DEAH_box_helicase_dom"/>
</dbReference>
<dbReference type="SMART" id="SM00490">
    <property type="entry name" value="HELICc"/>
    <property type="match status" value="1"/>
</dbReference>
<gene>
    <name evidence="10" type="ordered locus">Bathy13g01020</name>
</gene>
<dbReference type="SUPFAM" id="SSF52540">
    <property type="entry name" value="P-loop containing nucleoside triphosphate hydrolases"/>
    <property type="match status" value="1"/>
</dbReference>
<dbReference type="GO" id="GO:0003724">
    <property type="term" value="F:RNA helicase activity"/>
    <property type="evidence" value="ECO:0007669"/>
    <property type="project" value="UniProtKB-EC"/>
</dbReference>
<dbReference type="PROSITE" id="PS51192">
    <property type="entry name" value="HELICASE_ATP_BIND_1"/>
    <property type="match status" value="1"/>
</dbReference>
<dbReference type="Pfam" id="PF07717">
    <property type="entry name" value="OB_NTP_bind"/>
    <property type="match status" value="1"/>
</dbReference>
<keyword evidence="11" id="KW-1185">Reference proteome</keyword>
<dbReference type="EC" id="3.6.4.13" evidence="1"/>
<dbReference type="CDD" id="cd18791">
    <property type="entry name" value="SF2_C_RHA"/>
    <property type="match status" value="1"/>
</dbReference>
<dbReference type="Pfam" id="PF21010">
    <property type="entry name" value="HA2_C"/>
    <property type="match status" value="1"/>
</dbReference>
<dbReference type="InterPro" id="IPR027417">
    <property type="entry name" value="P-loop_NTPase"/>
</dbReference>
<organism evidence="10 11">
    <name type="scientific">Bathycoccus prasinos</name>
    <dbReference type="NCBI Taxonomy" id="41875"/>
    <lineage>
        <taxon>Eukaryota</taxon>
        <taxon>Viridiplantae</taxon>
        <taxon>Chlorophyta</taxon>
        <taxon>Mamiellophyceae</taxon>
        <taxon>Mamiellales</taxon>
        <taxon>Bathycoccaceae</taxon>
        <taxon>Bathycoccus</taxon>
    </lineage>
</organism>
<dbReference type="GO" id="GO:0005524">
    <property type="term" value="F:ATP binding"/>
    <property type="evidence" value="ECO:0007669"/>
    <property type="project" value="UniProtKB-KW"/>
</dbReference>
<feature type="region of interest" description="Disordered" evidence="7">
    <location>
        <begin position="193"/>
        <end position="220"/>
    </location>
</feature>
<feature type="compositionally biased region" description="Basic residues" evidence="7">
    <location>
        <begin position="207"/>
        <end position="216"/>
    </location>
</feature>
<dbReference type="InterPro" id="IPR002464">
    <property type="entry name" value="DNA/RNA_helicase_DEAH_CS"/>
</dbReference>
<dbReference type="InterPro" id="IPR007502">
    <property type="entry name" value="Helicase-assoc_dom"/>
</dbReference>
<reference evidence="10 11" key="1">
    <citation type="submission" date="2011-10" db="EMBL/GenBank/DDBJ databases">
        <authorList>
            <person name="Genoscope - CEA"/>
        </authorList>
    </citation>
    <scope>NUCLEOTIDE SEQUENCE [LARGE SCALE GENOMIC DNA]</scope>
    <source>
        <strain evidence="10 11">RCC 1105</strain>
    </source>
</reference>
<dbReference type="Gene3D" id="3.40.50.300">
    <property type="entry name" value="P-loop containing nucleotide triphosphate hydrolases"/>
    <property type="match status" value="2"/>
</dbReference>
<keyword evidence="4" id="KW-0347">Helicase</keyword>
<proteinExistence type="predicted"/>
<dbReference type="Pfam" id="PF00270">
    <property type="entry name" value="DEAD"/>
    <property type="match status" value="1"/>
</dbReference>
<comment type="catalytic activity">
    <reaction evidence="6">
        <text>ATP + H2O = ADP + phosphate + H(+)</text>
        <dbReference type="Rhea" id="RHEA:13065"/>
        <dbReference type="ChEBI" id="CHEBI:15377"/>
        <dbReference type="ChEBI" id="CHEBI:15378"/>
        <dbReference type="ChEBI" id="CHEBI:30616"/>
        <dbReference type="ChEBI" id="CHEBI:43474"/>
        <dbReference type="ChEBI" id="CHEBI:456216"/>
        <dbReference type="EC" id="3.6.4.13"/>
    </reaction>
</comment>
<dbReference type="GO" id="GO:0003725">
    <property type="term" value="F:double-stranded RNA binding"/>
    <property type="evidence" value="ECO:0007669"/>
    <property type="project" value="TreeGrafter"/>
</dbReference>
<feature type="compositionally biased region" description="Basic and acidic residues" evidence="7">
    <location>
        <begin position="605"/>
        <end position="617"/>
    </location>
</feature>
<evidence type="ECO:0000256" key="2">
    <source>
        <dbReference type="ARBA" id="ARBA00022741"/>
    </source>
</evidence>
<dbReference type="STRING" id="41875.K8F3G6"/>
<dbReference type="PANTHER" id="PTHR18934:SF118">
    <property type="entry name" value="ATP-DEPENDENT RNA HELICASE DHX33"/>
    <property type="match status" value="1"/>
</dbReference>
<dbReference type="SMART" id="SM00487">
    <property type="entry name" value="DEXDc"/>
    <property type="match status" value="1"/>
</dbReference>
<accession>K8F3G6</accession>
<evidence type="ECO:0000256" key="4">
    <source>
        <dbReference type="ARBA" id="ARBA00022806"/>
    </source>
</evidence>
<evidence type="ECO:0000313" key="11">
    <source>
        <dbReference type="Proteomes" id="UP000198341"/>
    </source>
</evidence>
<dbReference type="PROSITE" id="PS51194">
    <property type="entry name" value="HELICASE_CTER"/>
    <property type="match status" value="1"/>
</dbReference>
<dbReference type="GeneID" id="19012041"/>
<evidence type="ECO:0000256" key="5">
    <source>
        <dbReference type="ARBA" id="ARBA00022840"/>
    </source>
</evidence>
<dbReference type="AlphaFoldDB" id="K8F3G6"/>
<dbReference type="OrthoDB" id="10253254at2759"/>
<feature type="region of interest" description="Disordered" evidence="7">
    <location>
        <begin position="587"/>
        <end position="617"/>
    </location>
</feature>
<dbReference type="InterPro" id="IPR014001">
    <property type="entry name" value="Helicase_ATP-bd"/>
</dbReference>
<dbReference type="GO" id="GO:0016787">
    <property type="term" value="F:hydrolase activity"/>
    <property type="evidence" value="ECO:0007669"/>
    <property type="project" value="UniProtKB-KW"/>
</dbReference>
<evidence type="ECO:0000313" key="10">
    <source>
        <dbReference type="EMBL" id="CCO19335.1"/>
    </source>
</evidence>
<evidence type="ECO:0000259" key="9">
    <source>
        <dbReference type="PROSITE" id="PS51194"/>
    </source>
</evidence>
<dbReference type="Pfam" id="PF04408">
    <property type="entry name" value="WHD_HA2"/>
    <property type="match status" value="1"/>
</dbReference>
<dbReference type="InterPro" id="IPR048333">
    <property type="entry name" value="HA2_WH"/>
</dbReference>
<dbReference type="SMART" id="SM00847">
    <property type="entry name" value="HA2"/>
    <property type="match status" value="1"/>
</dbReference>
<keyword evidence="3" id="KW-0378">Hydrolase</keyword>
<dbReference type="Pfam" id="PF00271">
    <property type="entry name" value="Helicase_C"/>
    <property type="match status" value="1"/>
</dbReference>
<evidence type="ECO:0000259" key="8">
    <source>
        <dbReference type="PROSITE" id="PS51192"/>
    </source>
</evidence>
<dbReference type="InterPro" id="IPR001650">
    <property type="entry name" value="Helicase_C-like"/>
</dbReference>
<dbReference type="KEGG" id="bpg:Bathy13g01020"/>
<name>K8F3G6_9CHLO</name>
<sequence>MVEEQKQKQQRFRETIQRQREKLPIYASKDELVAHIEQNETVIILGETGSGKTTQIPQFVYERMMTMKKENKNNNTEFESNFPPRKEKGTMVAVTQPRRVAAVSVAKRVSQEIGDGGKLGDLVGYGIRFDDCSSEQTRIKFFTDGMLLREALNDPLLSRYGAILVDEAHERTLQTDFLLGTLKAIQEKRRMNILEKDDDNDNNNNNNKRKKRKKRPPPPPLKLIIMSATLDASSFSDFFDACPIIYIKGRTFPVETYYLKEPEEDYIDAALCSVMQINEDEKDIKGDVLVFLTGQEEIESLGKLLTQRGKDTYPQLNVVLLFAAMPAEEQMKVFEETPKGTRKIVLATNIAETSLTIPGIRYVVDTGLTKMRTFKAKSGVEELKVVPIARSQATQRCGRAGREAPGKCYRLYTEDTMFSLAEQVVPELLRTNLAGVVLMLKAMGVNDVLTFPFIDKPSTEGLLRSLELLYSLGALDDKGELNKIGRQMSKFPLEPMACKCIIESRNQKCTEEIVAILAMLSTENVFVGRTIQVAKHKTGDHMTLLNLYADYSKVSRNGKKKWCNSHGVSFRAMNKAEKIKEQLSRSIGHIEDWDEDEEKDEEREGEEKEEKQEKENKSVRIRKALTAGFFMNAAKKESISDGSGGGSNSMFVTLIGGNRLFVHPSSTTFHKFSSRETAKEAVGISSSYIIFNELIRTNKLYARDVSVIEGEWLTEFGSRVFGTQR</sequence>
<evidence type="ECO:0000256" key="1">
    <source>
        <dbReference type="ARBA" id="ARBA00012552"/>
    </source>
</evidence>
<keyword evidence="5" id="KW-0067">ATP-binding</keyword>
<feature type="domain" description="Helicase C-terminal" evidence="9">
    <location>
        <begin position="276"/>
        <end position="444"/>
    </location>
</feature>